<keyword evidence="2" id="KW-0812">Transmembrane</keyword>
<dbReference type="AlphaFoldDB" id="A0A1H1MY05"/>
<dbReference type="EMBL" id="LT629750">
    <property type="protein sequence ID" value="SDR91478.1"/>
    <property type="molecule type" value="Genomic_DNA"/>
</dbReference>
<accession>A0A1H1MY05</accession>
<evidence type="ECO:0000256" key="1">
    <source>
        <dbReference type="SAM" id="MobiDB-lite"/>
    </source>
</evidence>
<dbReference type="Pfam" id="PF10908">
    <property type="entry name" value="Tlde1_dom"/>
    <property type="match status" value="1"/>
</dbReference>
<dbReference type="Proteomes" id="UP000243904">
    <property type="component" value="Chromosome I"/>
</dbReference>
<feature type="transmembrane region" description="Helical" evidence="2">
    <location>
        <begin position="29"/>
        <end position="47"/>
    </location>
</feature>
<gene>
    <name evidence="4" type="ORF">SAMN05444158_0400</name>
</gene>
<keyword evidence="2" id="KW-1133">Transmembrane helix</keyword>
<keyword evidence="2" id="KW-0472">Membrane</keyword>
<proteinExistence type="predicted"/>
<organism evidence="4 5">
    <name type="scientific">Bradyrhizobium canariense</name>
    <dbReference type="NCBI Taxonomy" id="255045"/>
    <lineage>
        <taxon>Bacteria</taxon>
        <taxon>Pseudomonadati</taxon>
        <taxon>Pseudomonadota</taxon>
        <taxon>Alphaproteobacteria</taxon>
        <taxon>Hyphomicrobiales</taxon>
        <taxon>Nitrobacteraceae</taxon>
        <taxon>Bradyrhizobium</taxon>
    </lineage>
</organism>
<dbReference type="InterPro" id="IPR021225">
    <property type="entry name" value="Tlde1_dom"/>
</dbReference>
<feature type="region of interest" description="Disordered" evidence="1">
    <location>
        <begin position="138"/>
        <end position="168"/>
    </location>
</feature>
<evidence type="ECO:0000259" key="3">
    <source>
        <dbReference type="Pfam" id="PF10908"/>
    </source>
</evidence>
<feature type="domain" description="Tlde1" evidence="3">
    <location>
        <begin position="259"/>
        <end position="362"/>
    </location>
</feature>
<name>A0A1H1MY05_9BRAD</name>
<evidence type="ECO:0000256" key="2">
    <source>
        <dbReference type="SAM" id="Phobius"/>
    </source>
</evidence>
<reference evidence="5" key="1">
    <citation type="submission" date="2016-10" db="EMBL/GenBank/DDBJ databases">
        <authorList>
            <person name="Varghese N."/>
            <person name="Submissions S."/>
        </authorList>
    </citation>
    <scope>NUCLEOTIDE SEQUENCE [LARGE SCALE GENOMIC DNA]</scope>
    <source>
        <strain evidence="5">GAS369</strain>
    </source>
</reference>
<protein>
    <recommendedName>
        <fullName evidence="3">Tlde1 domain-containing protein</fullName>
    </recommendedName>
</protein>
<evidence type="ECO:0000313" key="4">
    <source>
        <dbReference type="EMBL" id="SDR91478.1"/>
    </source>
</evidence>
<sequence>MNTSTSACYDFAAHNSRNFPRRASASRNFLGSAAIACLVIGCAWTVYTNILGAGVYPSVSGGSDFDVAVVKRAPAAARRVIAAADSSVAVESARTASAPATASPGPSFSFEDRFAAAAPQSVAPSPRQPDRQVAALAPAPERQVAAIVPTPTQRPAESRSEKHSGASVRDMAQQRAKAAAISVASAEKPEKPPTIFERLFGKFQSSGSALAYASADVNSTSSLGPSQNIGTAGTMPLYDRQTAVYDISAHMVYLPDGTKLEAHSGLGSALDDPNSAKVRMRGVTPPHLYDLKPREALFHGVPALRLTPVGGDEAIYGRSGLLAHTFMLGPNGDSNGCVSFRDYNRFLQAYRSGEVKRLAVVAHL</sequence>
<evidence type="ECO:0000313" key="5">
    <source>
        <dbReference type="Proteomes" id="UP000243904"/>
    </source>
</evidence>
<keyword evidence="5" id="KW-1185">Reference proteome</keyword>